<keyword evidence="4" id="KW-1185">Reference proteome</keyword>
<dbReference type="AlphaFoldDB" id="A0A926Z5H8"/>
<dbReference type="PROSITE" id="PS51257">
    <property type="entry name" value="PROKAR_LIPOPROTEIN"/>
    <property type="match status" value="1"/>
</dbReference>
<dbReference type="Pfam" id="PF10517">
    <property type="entry name" value="DM13"/>
    <property type="match status" value="1"/>
</dbReference>
<dbReference type="EMBL" id="JACJPY010000011">
    <property type="protein sequence ID" value="MBD2149617.1"/>
    <property type="molecule type" value="Genomic_DNA"/>
</dbReference>
<sequence>MKKFTAIATMLILAMGCANVAPINTQTEPPTASLTAESPTSPKAEKVATAKIRSGSFISGEHTTSGKTQVMQENGTYFIELDQNFSTSPNGPDLFVILHKSPNILQISKPPDYAIASGDYVVIAPLKSYNGTQRYEIPKNVQSEQFNSVAIWCRQYNATFGFAPLSKI</sequence>
<dbReference type="InterPro" id="IPR019545">
    <property type="entry name" value="DM13_domain"/>
</dbReference>
<reference evidence="3" key="2">
    <citation type="submission" date="2020-08" db="EMBL/GenBank/DDBJ databases">
        <authorList>
            <person name="Chen M."/>
            <person name="Teng W."/>
            <person name="Zhao L."/>
            <person name="Hu C."/>
            <person name="Zhou Y."/>
            <person name="Han B."/>
            <person name="Song L."/>
            <person name="Shu W."/>
        </authorList>
    </citation>
    <scope>NUCLEOTIDE SEQUENCE</scope>
    <source>
        <strain evidence="3">FACHB-1277</strain>
    </source>
</reference>
<evidence type="ECO:0000313" key="4">
    <source>
        <dbReference type="Proteomes" id="UP000631421"/>
    </source>
</evidence>
<feature type="signal peptide" evidence="1">
    <location>
        <begin position="1"/>
        <end position="20"/>
    </location>
</feature>
<reference evidence="3" key="1">
    <citation type="journal article" date="2015" name="ISME J.">
        <title>Draft Genome Sequence of Streptomyces incarnatus NRRL8089, which Produces the Nucleoside Antibiotic Sinefungin.</title>
        <authorList>
            <person name="Oshima K."/>
            <person name="Hattori M."/>
            <person name="Shimizu H."/>
            <person name="Fukuda K."/>
            <person name="Nemoto M."/>
            <person name="Inagaki K."/>
            <person name="Tamura T."/>
        </authorList>
    </citation>
    <scope>NUCLEOTIDE SEQUENCE</scope>
    <source>
        <strain evidence="3">FACHB-1277</strain>
    </source>
</reference>
<keyword evidence="1" id="KW-0732">Signal</keyword>
<comment type="caution">
    <text evidence="3">The sequence shown here is derived from an EMBL/GenBank/DDBJ whole genome shotgun (WGS) entry which is preliminary data.</text>
</comment>
<evidence type="ECO:0000313" key="3">
    <source>
        <dbReference type="EMBL" id="MBD2149617.1"/>
    </source>
</evidence>
<proteinExistence type="predicted"/>
<feature type="domain" description="DM13" evidence="2">
    <location>
        <begin position="50"/>
        <end position="166"/>
    </location>
</feature>
<organism evidence="3 4">
    <name type="scientific">Pseudanabaena cinerea FACHB-1277</name>
    <dbReference type="NCBI Taxonomy" id="2949581"/>
    <lineage>
        <taxon>Bacteria</taxon>
        <taxon>Bacillati</taxon>
        <taxon>Cyanobacteriota</taxon>
        <taxon>Cyanophyceae</taxon>
        <taxon>Pseudanabaenales</taxon>
        <taxon>Pseudanabaenaceae</taxon>
        <taxon>Pseudanabaena</taxon>
        <taxon>Pseudanabaena cinerea</taxon>
    </lineage>
</organism>
<evidence type="ECO:0000259" key="2">
    <source>
        <dbReference type="PROSITE" id="PS51549"/>
    </source>
</evidence>
<feature type="chain" id="PRO_5037710367" evidence="1">
    <location>
        <begin position="21"/>
        <end position="168"/>
    </location>
</feature>
<accession>A0A926Z5H8</accession>
<dbReference type="Proteomes" id="UP000631421">
    <property type="component" value="Unassembled WGS sequence"/>
</dbReference>
<evidence type="ECO:0000256" key="1">
    <source>
        <dbReference type="SAM" id="SignalP"/>
    </source>
</evidence>
<name>A0A926Z5H8_9CYAN</name>
<dbReference type="RefSeq" id="WP_190349990.1">
    <property type="nucleotide sequence ID" value="NZ_JACJPY010000011.1"/>
</dbReference>
<protein>
    <submittedName>
        <fullName evidence="3">DM13 domain-containing protein</fullName>
    </submittedName>
</protein>
<dbReference type="PROSITE" id="PS51549">
    <property type="entry name" value="DM13"/>
    <property type="match status" value="1"/>
</dbReference>
<gene>
    <name evidence="3" type="ORF">H6F44_05685</name>
</gene>